<keyword evidence="12" id="KW-1185">Reference proteome</keyword>
<feature type="domain" description="C2H2-type" evidence="10">
    <location>
        <begin position="63"/>
        <end position="90"/>
    </location>
</feature>
<dbReference type="SUPFAM" id="SSF57667">
    <property type="entry name" value="beta-beta-alpha zinc fingers"/>
    <property type="match status" value="1"/>
</dbReference>
<proteinExistence type="predicted"/>
<dbReference type="PANTHER" id="PTHR26374">
    <property type="entry name" value="ZINC FINGER PROTEIN ZAT5"/>
    <property type="match status" value="1"/>
</dbReference>
<gene>
    <name evidence="11" type="ORF">M5K25_003214</name>
</gene>
<dbReference type="Proteomes" id="UP001552299">
    <property type="component" value="Unassembled WGS sequence"/>
</dbReference>
<dbReference type="PANTHER" id="PTHR26374:SF450">
    <property type="entry name" value="OS11G0702300 PROTEIN"/>
    <property type="match status" value="1"/>
</dbReference>
<protein>
    <recommendedName>
        <fullName evidence="10">C2H2-type domain-containing protein</fullName>
    </recommendedName>
</protein>
<reference evidence="11 12" key="1">
    <citation type="journal article" date="2024" name="Plant Biotechnol. J.">
        <title>Dendrobium thyrsiflorum genome and its molecular insights into genes involved in important horticultural traits.</title>
        <authorList>
            <person name="Chen B."/>
            <person name="Wang J.Y."/>
            <person name="Zheng P.J."/>
            <person name="Li K.L."/>
            <person name="Liang Y.M."/>
            <person name="Chen X.F."/>
            <person name="Zhang C."/>
            <person name="Zhao X."/>
            <person name="He X."/>
            <person name="Zhang G.Q."/>
            <person name="Liu Z.J."/>
            <person name="Xu Q."/>
        </authorList>
    </citation>
    <scope>NUCLEOTIDE SEQUENCE [LARGE SCALE GENOMIC DNA]</scope>
    <source>
        <strain evidence="11">GZMU011</strain>
    </source>
</reference>
<dbReference type="AlphaFoldDB" id="A0ABD0VQ53"/>
<evidence type="ECO:0000256" key="3">
    <source>
        <dbReference type="ARBA" id="ARBA00022737"/>
    </source>
</evidence>
<keyword evidence="8" id="KW-0539">Nucleus</keyword>
<dbReference type="Gene3D" id="3.30.160.60">
    <property type="entry name" value="Classic Zinc Finger"/>
    <property type="match status" value="1"/>
</dbReference>
<keyword evidence="2" id="KW-0479">Metal-binding</keyword>
<evidence type="ECO:0000256" key="8">
    <source>
        <dbReference type="ARBA" id="ARBA00023242"/>
    </source>
</evidence>
<dbReference type="PROSITE" id="PS00028">
    <property type="entry name" value="ZINC_FINGER_C2H2_1"/>
    <property type="match status" value="2"/>
</dbReference>
<comment type="caution">
    <text evidence="11">The sequence shown here is derived from an EMBL/GenBank/DDBJ whole genome shotgun (WGS) entry which is preliminary data.</text>
</comment>
<organism evidence="11 12">
    <name type="scientific">Dendrobium thyrsiflorum</name>
    <name type="common">Pinecone-like raceme dendrobium</name>
    <name type="synonym">Orchid</name>
    <dbReference type="NCBI Taxonomy" id="117978"/>
    <lineage>
        <taxon>Eukaryota</taxon>
        <taxon>Viridiplantae</taxon>
        <taxon>Streptophyta</taxon>
        <taxon>Embryophyta</taxon>
        <taxon>Tracheophyta</taxon>
        <taxon>Spermatophyta</taxon>
        <taxon>Magnoliopsida</taxon>
        <taxon>Liliopsida</taxon>
        <taxon>Asparagales</taxon>
        <taxon>Orchidaceae</taxon>
        <taxon>Epidendroideae</taxon>
        <taxon>Malaxideae</taxon>
        <taxon>Dendrobiinae</taxon>
        <taxon>Dendrobium</taxon>
    </lineage>
</organism>
<evidence type="ECO:0000256" key="4">
    <source>
        <dbReference type="ARBA" id="ARBA00022771"/>
    </source>
</evidence>
<keyword evidence="4 9" id="KW-0863">Zinc-finger</keyword>
<name>A0ABD0VQ53_DENTH</name>
<evidence type="ECO:0000256" key="1">
    <source>
        <dbReference type="ARBA" id="ARBA00004123"/>
    </source>
</evidence>
<dbReference type="SMART" id="SM00355">
    <property type="entry name" value="ZnF_C2H2"/>
    <property type="match status" value="2"/>
</dbReference>
<comment type="subcellular location">
    <subcellularLocation>
        <location evidence="1">Nucleus</location>
    </subcellularLocation>
</comment>
<dbReference type="Pfam" id="PF13912">
    <property type="entry name" value="zf-C2H2_6"/>
    <property type="match status" value="2"/>
</dbReference>
<dbReference type="GO" id="GO:0008270">
    <property type="term" value="F:zinc ion binding"/>
    <property type="evidence" value="ECO:0007669"/>
    <property type="project" value="UniProtKB-KW"/>
</dbReference>
<sequence>MADLLLLRPSSGVKKPALWRRRLFECKTCSRKFPTFQALGGHRTSHNRSIRAGTTFPERKKVHCCPVCGMEFLMGQALGGHMRRHRHDSDAATAAAVDRRVDVEDEEKKAVLFDLNLPLRPVEVLWEEIPLFHFFRSQTVTALTPRSYDVVAFPHNSQTTPTPYENIRFSSFFQPMGSPDFSTGDLIFFSNLAALLRPPSLDSLVATEEAPHSPPGFGDSPSISLSRSIGRSLRLSGIRKSPLLSGFCETSGKAQPVYSSCPRSPLFVNTSGTRPPFRSSPFTKHPRLLPVAAPEFTPPCSRHQPSDGFGLLWPTAAPSFASPAAIRTPPGQRSRRPLSPLALGFALSRLLPRSDRTQAKLGSDSLSLPTETRKPWTWSLSLHVSLDRNQESAEALLPSLARLKLGLLPCSSRTLDHPLSLSGIRTSRPEASPNQFC</sequence>
<evidence type="ECO:0000256" key="7">
    <source>
        <dbReference type="ARBA" id="ARBA00023163"/>
    </source>
</evidence>
<evidence type="ECO:0000256" key="2">
    <source>
        <dbReference type="ARBA" id="ARBA00022723"/>
    </source>
</evidence>
<evidence type="ECO:0000259" key="10">
    <source>
        <dbReference type="PROSITE" id="PS50157"/>
    </source>
</evidence>
<dbReference type="InterPro" id="IPR036236">
    <property type="entry name" value="Znf_C2H2_sf"/>
</dbReference>
<evidence type="ECO:0000256" key="6">
    <source>
        <dbReference type="ARBA" id="ARBA00023015"/>
    </source>
</evidence>
<dbReference type="InterPro" id="IPR013087">
    <property type="entry name" value="Znf_C2H2_type"/>
</dbReference>
<accession>A0ABD0VQ53</accession>
<keyword evidence="6" id="KW-0805">Transcription regulation</keyword>
<keyword evidence="7" id="KW-0804">Transcription</keyword>
<dbReference type="GO" id="GO:0005634">
    <property type="term" value="C:nucleus"/>
    <property type="evidence" value="ECO:0007669"/>
    <property type="project" value="UniProtKB-SubCell"/>
</dbReference>
<evidence type="ECO:0000256" key="9">
    <source>
        <dbReference type="PROSITE-ProRule" id="PRU00042"/>
    </source>
</evidence>
<dbReference type="PROSITE" id="PS50157">
    <property type="entry name" value="ZINC_FINGER_C2H2_2"/>
    <property type="match status" value="2"/>
</dbReference>
<evidence type="ECO:0000313" key="11">
    <source>
        <dbReference type="EMBL" id="KAL0926956.1"/>
    </source>
</evidence>
<keyword evidence="5" id="KW-0862">Zinc</keyword>
<evidence type="ECO:0000256" key="5">
    <source>
        <dbReference type="ARBA" id="ARBA00022833"/>
    </source>
</evidence>
<dbReference type="EMBL" id="JANQDX010000003">
    <property type="protein sequence ID" value="KAL0926956.1"/>
    <property type="molecule type" value="Genomic_DNA"/>
</dbReference>
<evidence type="ECO:0000313" key="12">
    <source>
        <dbReference type="Proteomes" id="UP001552299"/>
    </source>
</evidence>
<feature type="domain" description="C2H2-type" evidence="10">
    <location>
        <begin position="24"/>
        <end position="46"/>
    </location>
</feature>
<keyword evidence="3" id="KW-0677">Repeat</keyword>